<reference evidence="2 3" key="2">
    <citation type="submission" date="2018-11" db="EMBL/GenBank/DDBJ databases">
        <authorList>
            <consortium name="Pathogen Informatics"/>
        </authorList>
    </citation>
    <scope>NUCLEOTIDE SEQUENCE [LARGE SCALE GENOMIC DNA]</scope>
</reference>
<dbReference type="OrthoDB" id="445326at2759"/>
<organism evidence="4">
    <name type="scientific">Gongylonema pulchrum</name>
    <dbReference type="NCBI Taxonomy" id="637853"/>
    <lineage>
        <taxon>Eukaryota</taxon>
        <taxon>Metazoa</taxon>
        <taxon>Ecdysozoa</taxon>
        <taxon>Nematoda</taxon>
        <taxon>Chromadorea</taxon>
        <taxon>Rhabditida</taxon>
        <taxon>Spirurina</taxon>
        <taxon>Spiruromorpha</taxon>
        <taxon>Spiruroidea</taxon>
        <taxon>Gongylonematidae</taxon>
        <taxon>Gongylonema</taxon>
    </lineage>
</organism>
<evidence type="ECO:0000259" key="1">
    <source>
        <dbReference type="Pfam" id="PF21539"/>
    </source>
</evidence>
<evidence type="ECO:0000313" key="2">
    <source>
        <dbReference type="EMBL" id="VDN41025.1"/>
    </source>
</evidence>
<dbReference type="InterPro" id="IPR048386">
    <property type="entry name" value="Med15_C"/>
</dbReference>
<evidence type="ECO:0000313" key="3">
    <source>
        <dbReference type="Proteomes" id="UP000271098"/>
    </source>
</evidence>
<gene>
    <name evidence="2" type="ORF">GPUH_LOCUS23126</name>
</gene>
<keyword evidence="3" id="KW-1185">Reference proteome</keyword>
<proteinExistence type="predicted"/>
<dbReference type="WBParaSite" id="GPUH_0002315401-mRNA-1">
    <property type="protein sequence ID" value="GPUH_0002315401-mRNA-1"/>
    <property type="gene ID" value="GPUH_0002315401"/>
</dbReference>
<dbReference type="EMBL" id="UYRT01096889">
    <property type="protein sequence ID" value="VDN41025.1"/>
    <property type="molecule type" value="Genomic_DNA"/>
</dbReference>
<evidence type="ECO:0000313" key="4">
    <source>
        <dbReference type="WBParaSite" id="GPUH_0002315401-mRNA-1"/>
    </source>
</evidence>
<sequence>MIERDKLCFPLIEALRTDTTEVATKVAPLPDPWSDFQQYAINETNKEELDARDCIMVLCEDGSEMDLPYEASAELRPYNYRFDPEFKPISNDCTEIQLLIPPLHLVIPTNYPESKPTIWRDRWSYGGISLTDVNIQFDKRLNMAVNCRTITEIIHA</sequence>
<name>A0A183EQ84_9BILA</name>
<dbReference type="AlphaFoldDB" id="A0A183EQ84"/>
<reference evidence="4" key="1">
    <citation type="submission" date="2016-06" db="UniProtKB">
        <authorList>
            <consortium name="WormBaseParasite"/>
        </authorList>
    </citation>
    <scope>IDENTIFICATION</scope>
</reference>
<protein>
    <submittedName>
        <fullName evidence="4">UBC core domain-containing protein</fullName>
    </submittedName>
</protein>
<accession>A0A183EQ84</accession>
<feature type="domain" description="ARC105/Med15 mediator subunit C-terminal" evidence="1">
    <location>
        <begin position="67"/>
        <end position="156"/>
    </location>
</feature>
<dbReference type="Pfam" id="PF21539">
    <property type="entry name" value="Med15_C"/>
    <property type="match status" value="1"/>
</dbReference>
<dbReference type="Proteomes" id="UP000271098">
    <property type="component" value="Unassembled WGS sequence"/>
</dbReference>